<evidence type="ECO:0000313" key="3">
    <source>
        <dbReference type="Proteomes" id="UP001634394"/>
    </source>
</evidence>
<protein>
    <recommendedName>
        <fullName evidence="1">ZMIZ1 N-terminal domain-containing protein</fullName>
    </recommendedName>
</protein>
<sequence length="189" mass="21021">MALNWIHSSEFYPSLEPQVEHANVILGHCDAMGPELGPNPQGPVTLTDMERHVQQTNDRLHCIKQHLSNPAAFQSAARELLEWCSDPRAFQKSFENSLIACLTVVSQVSPQPGFDLDLGYRLLAVCAAHREKLTPKSSVDKAPPFSERIRRSSDQSGSIEDIKVVMIKTGITFLEDVSPRGNDVFVRRG</sequence>
<evidence type="ECO:0000259" key="1">
    <source>
        <dbReference type="Pfam" id="PF18028"/>
    </source>
</evidence>
<reference evidence="2 3" key="1">
    <citation type="submission" date="2024-11" db="EMBL/GenBank/DDBJ databases">
        <title>Chromosome-level genome assembly of the freshwater bivalve Anodonta woodiana.</title>
        <authorList>
            <person name="Chen X."/>
        </authorList>
    </citation>
    <scope>NUCLEOTIDE SEQUENCE [LARGE SCALE GENOMIC DNA]</scope>
    <source>
        <strain evidence="2">MN2024</strain>
        <tissue evidence="2">Gills</tissue>
    </source>
</reference>
<dbReference type="EMBL" id="JBJQND010000005">
    <property type="protein sequence ID" value="KAL3876462.1"/>
    <property type="molecule type" value="Genomic_DNA"/>
</dbReference>
<dbReference type="AlphaFoldDB" id="A0ABD3WRR3"/>
<comment type="caution">
    <text evidence="2">The sequence shown here is derived from an EMBL/GenBank/DDBJ whole genome shotgun (WGS) entry which is preliminary data.</text>
</comment>
<proteinExistence type="predicted"/>
<organism evidence="2 3">
    <name type="scientific">Sinanodonta woodiana</name>
    <name type="common">Chinese pond mussel</name>
    <name type="synonym">Anodonta woodiana</name>
    <dbReference type="NCBI Taxonomy" id="1069815"/>
    <lineage>
        <taxon>Eukaryota</taxon>
        <taxon>Metazoa</taxon>
        <taxon>Spiralia</taxon>
        <taxon>Lophotrochozoa</taxon>
        <taxon>Mollusca</taxon>
        <taxon>Bivalvia</taxon>
        <taxon>Autobranchia</taxon>
        <taxon>Heteroconchia</taxon>
        <taxon>Palaeoheterodonta</taxon>
        <taxon>Unionida</taxon>
        <taxon>Unionoidea</taxon>
        <taxon>Unionidae</taxon>
        <taxon>Unioninae</taxon>
        <taxon>Sinanodonta</taxon>
    </lineage>
</organism>
<dbReference type="Proteomes" id="UP001634394">
    <property type="component" value="Unassembled WGS sequence"/>
</dbReference>
<keyword evidence="3" id="KW-1185">Reference proteome</keyword>
<feature type="domain" description="ZMIZ1 N-terminal" evidence="1">
    <location>
        <begin position="53"/>
        <end position="140"/>
    </location>
</feature>
<evidence type="ECO:0000313" key="2">
    <source>
        <dbReference type="EMBL" id="KAL3876462.1"/>
    </source>
</evidence>
<dbReference type="InterPro" id="IPR040797">
    <property type="entry name" value="ZMIZ1_N"/>
</dbReference>
<name>A0ABD3WRR3_SINWO</name>
<gene>
    <name evidence="2" type="ORF">ACJMK2_034306</name>
</gene>
<accession>A0ABD3WRR3</accession>
<dbReference type="Pfam" id="PF18028">
    <property type="entry name" value="Zmiz1_N"/>
    <property type="match status" value="1"/>
</dbReference>